<evidence type="ECO:0000256" key="5">
    <source>
        <dbReference type="ARBA" id="ARBA00022989"/>
    </source>
</evidence>
<keyword evidence="7 9" id="KW-0472">Membrane</keyword>
<dbReference type="PROSITE" id="PS50928">
    <property type="entry name" value="ABC_TM1"/>
    <property type="match status" value="1"/>
</dbReference>
<evidence type="ECO:0000256" key="8">
    <source>
        <dbReference type="ARBA" id="ARBA00025323"/>
    </source>
</evidence>
<dbReference type="Pfam" id="PF00528">
    <property type="entry name" value="BPD_transp_1"/>
    <property type="match status" value="1"/>
</dbReference>
<dbReference type="InterPro" id="IPR000515">
    <property type="entry name" value="MetI-like"/>
</dbReference>
<comment type="function">
    <text evidence="8">Part of the ABC transporter complex CysAWTP (TC 3.A.1.6.1) involved in sulfate/thiosulfate import. Probably responsible for the translocation of the substrate across the membrane.</text>
</comment>
<keyword evidence="6 10" id="KW-0764">Sulfate transport</keyword>
<organism evidence="13 14">
    <name type="scientific">Nocardioides zeae</name>
    <dbReference type="NCBI Taxonomy" id="1457234"/>
    <lineage>
        <taxon>Bacteria</taxon>
        <taxon>Bacillati</taxon>
        <taxon>Actinomycetota</taxon>
        <taxon>Actinomycetes</taxon>
        <taxon>Propionibacteriales</taxon>
        <taxon>Nocardioidaceae</taxon>
        <taxon>Nocardioides</taxon>
    </lineage>
</organism>
<reference evidence="13" key="1">
    <citation type="submission" date="2023-07" db="EMBL/GenBank/DDBJ databases">
        <title>Functional and genomic diversity of the sorghum phyllosphere microbiome.</title>
        <authorList>
            <person name="Shade A."/>
        </authorList>
    </citation>
    <scope>NUCLEOTIDE SEQUENCE</scope>
    <source>
        <strain evidence="13">SORGH_AS_1067</strain>
    </source>
</reference>
<evidence type="ECO:0000259" key="12">
    <source>
        <dbReference type="PROSITE" id="PS50928"/>
    </source>
</evidence>
<evidence type="ECO:0000256" key="4">
    <source>
        <dbReference type="ARBA" id="ARBA00022692"/>
    </source>
</evidence>
<dbReference type="RefSeq" id="WP_307204337.1">
    <property type="nucleotide sequence ID" value="NZ_JAUTAN010000001.1"/>
</dbReference>
<dbReference type="InterPro" id="IPR011865">
    <property type="entry name" value="CysT_permease"/>
</dbReference>
<dbReference type="EMBL" id="JAUTAN010000001">
    <property type="protein sequence ID" value="MDQ1106561.1"/>
    <property type="molecule type" value="Genomic_DNA"/>
</dbReference>
<evidence type="ECO:0000256" key="2">
    <source>
        <dbReference type="ARBA" id="ARBA00011779"/>
    </source>
</evidence>
<evidence type="ECO:0000313" key="14">
    <source>
        <dbReference type="Proteomes" id="UP001239215"/>
    </source>
</evidence>
<dbReference type="PANTHER" id="PTHR30406:SF8">
    <property type="entry name" value="SULFATE TRANSPORT SYSTEM PERMEASE PROTEIN CYST"/>
    <property type="match status" value="1"/>
</dbReference>
<feature type="region of interest" description="Disordered" evidence="11">
    <location>
        <begin position="1"/>
        <end position="38"/>
    </location>
</feature>
<dbReference type="Gene3D" id="1.10.3720.10">
    <property type="entry name" value="MetI-like"/>
    <property type="match status" value="1"/>
</dbReference>
<dbReference type="SUPFAM" id="SSF161098">
    <property type="entry name" value="MetI-like"/>
    <property type="match status" value="1"/>
</dbReference>
<accession>A0AAJ1U1X7</accession>
<comment type="caution">
    <text evidence="13">The sequence shown here is derived from an EMBL/GenBank/DDBJ whole genome shotgun (WGS) entry which is preliminary data.</text>
</comment>
<name>A0AAJ1U1X7_9ACTN</name>
<dbReference type="PANTHER" id="PTHR30406">
    <property type="entry name" value="SULFATE TRANSPORT SYSTEM PERMEASE PROTEIN"/>
    <property type="match status" value="1"/>
</dbReference>
<comment type="function">
    <text evidence="10">Part of the ABC transporter complex (TC 3.A.1.6.1) involved in sulfate/thiosulfate import.</text>
</comment>
<keyword evidence="4 9" id="KW-0812">Transmembrane</keyword>
<evidence type="ECO:0000256" key="3">
    <source>
        <dbReference type="ARBA" id="ARBA00022448"/>
    </source>
</evidence>
<dbReference type="NCBIfam" id="TIGR02139">
    <property type="entry name" value="permease_CysT"/>
    <property type="match status" value="1"/>
</dbReference>
<feature type="transmembrane region" description="Helical" evidence="9">
    <location>
        <begin position="91"/>
        <end position="118"/>
    </location>
</feature>
<comment type="subcellular location">
    <subcellularLocation>
        <location evidence="9">Cell membrane</location>
        <topology evidence="9">Multi-pass membrane protein</topology>
    </subcellularLocation>
    <subcellularLocation>
        <location evidence="1">Membrane</location>
        <topology evidence="1">Multi-pass membrane protein</topology>
    </subcellularLocation>
</comment>
<dbReference type="Proteomes" id="UP001239215">
    <property type="component" value="Unassembled WGS sequence"/>
</dbReference>
<proteinExistence type="inferred from homology"/>
<sequence>MSTTTAPVPGSGPGGGPSPSGSAKAARPGRPPRQLRAADRLGPGSGLGLGLLVLWFSVLVLLPLAAVVVTATEGGWSTFVSVVSEPDTRSALLLTVGEALGVALVNAVVGTVIAWVLVRDDFRGKRLLEVVIDVPFALPTIVAGLVLLSLYGPRSPIGVNVVGTRTGIFLALLFVTLPFVVRTVQPVLAELDAEVEEAAASLGANQVTILRRIILPSLVPAITAGTSLAFARAISEFGSLVLIAGNKAGETEVASLRILKYIEGDYYEKAAVVAFILLLVSALVIVALDVVSRRVAVRG</sequence>
<dbReference type="GO" id="GO:0015419">
    <property type="term" value="F:ABC-type sulfate transporter activity"/>
    <property type="evidence" value="ECO:0007669"/>
    <property type="project" value="UniProtKB-UniRule"/>
</dbReference>
<keyword evidence="5 9" id="KW-1133">Transmembrane helix</keyword>
<evidence type="ECO:0000313" key="13">
    <source>
        <dbReference type="EMBL" id="MDQ1106561.1"/>
    </source>
</evidence>
<evidence type="ECO:0000256" key="7">
    <source>
        <dbReference type="ARBA" id="ARBA00023136"/>
    </source>
</evidence>
<protein>
    <recommendedName>
        <fullName evidence="10">Sulfate transport system permease protein CysT</fullName>
    </recommendedName>
</protein>
<dbReference type="InterPro" id="IPR005667">
    <property type="entry name" value="Sulph_transpt2"/>
</dbReference>
<keyword evidence="3 9" id="KW-0813">Transport</keyword>
<evidence type="ECO:0000256" key="1">
    <source>
        <dbReference type="ARBA" id="ARBA00004141"/>
    </source>
</evidence>
<evidence type="ECO:0000256" key="11">
    <source>
        <dbReference type="SAM" id="MobiDB-lite"/>
    </source>
</evidence>
<feature type="domain" description="ABC transmembrane type-1" evidence="12">
    <location>
        <begin position="92"/>
        <end position="288"/>
    </location>
</feature>
<feature type="transmembrane region" description="Helical" evidence="9">
    <location>
        <begin position="157"/>
        <end position="181"/>
    </location>
</feature>
<feature type="transmembrane region" description="Helical" evidence="9">
    <location>
        <begin position="46"/>
        <end position="71"/>
    </location>
</feature>
<feature type="transmembrane region" description="Helical" evidence="9">
    <location>
        <begin position="130"/>
        <end position="151"/>
    </location>
</feature>
<dbReference type="AlphaFoldDB" id="A0AAJ1U1X7"/>
<feature type="transmembrane region" description="Helical" evidence="9">
    <location>
        <begin position="213"/>
        <end position="234"/>
    </location>
</feature>
<comment type="similarity">
    <text evidence="10">Belongs to the binding-protein-dependent transport system permease family. CysTW subfamily.</text>
</comment>
<evidence type="ECO:0000256" key="9">
    <source>
        <dbReference type="RuleBase" id="RU363032"/>
    </source>
</evidence>
<comment type="subunit">
    <text evidence="2">The complex is composed of two ATP-binding proteins (CysA), two transmembrane proteins (CysT and CysW) and a solute-binding protein (CysP).</text>
</comment>
<dbReference type="CDD" id="cd06261">
    <property type="entry name" value="TM_PBP2"/>
    <property type="match status" value="1"/>
</dbReference>
<dbReference type="GO" id="GO:0005886">
    <property type="term" value="C:plasma membrane"/>
    <property type="evidence" value="ECO:0007669"/>
    <property type="project" value="UniProtKB-SubCell"/>
</dbReference>
<evidence type="ECO:0000256" key="6">
    <source>
        <dbReference type="ARBA" id="ARBA00023032"/>
    </source>
</evidence>
<dbReference type="InterPro" id="IPR035906">
    <property type="entry name" value="MetI-like_sf"/>
</dbReference>
<gene>
    <name evidence="13" type="ORF">QE405_003845</name>
</gene>
<comment type="caution">
    <text evidence="10">Lacks conserved residue(s) required for the propagation of feature annotation.</text>
</comment>
<feature type="transmembrane region" description="Helical" evidence="9">
    <location>
        <begin position="270"/>
        <end position="291"/>
    </location>
</feature>
<evidence type="ECO:0000256" key="10">
    <source>
        <dbReference type="RuleBase" id="RU366001"/>
    </source>
</evidence>